<keyword evidence="2" id="KW-0328">Glycosyltransferase</keyword>
<dbReference type="AlphaFoldDB" id="A0A6S6TE49"/>
<name>A0A6S6TE49_9BACT</name>
<evidence type="ECO:0000256" key="2">
    <source>
        <dbReference type="ARBA" id="ARBA00022676"/>
    </source>
</evidence>
<protein>
    <submittedName>
        <fullName evidence="5">Glycosyltransferase family 2 protein</fullName>
    </submittedName>
</protein>
<evidence type="ECO:0000256" key="1">
    <source>
        <dbReference type="ARBA" id="ARBA00006739"/>
    </source>
</evidence>
<evidence type="ECO:0000259" key="4">
    <source>
        <dbReference type="Pfam" id="PF00535"/>
    </source>
</evidence>
<comment type="similarity">
    <text evidence="1">Belongs to the glycosyltransferase 2 family.</text>
</comment>
<dbReference type="CDD" id="cd04186">
    <property type="entry name" value="GT_2_like_c"/>
    <property type="match status" value="1"/>
</dbReference>
<dbReference type="GO" id="GO:0016757">
    <property type="term" value="F:glycosyltransferase activity"/>
    <property type="evidence" value="ECO:0007669"/>
    <property type="project" value="UniProtKB-KW"/>
</dbReference>
<dbReference type="Pfam" id="PF00535">
    <property type="entry name" value="Glycos_transf_2"/>
    <property type="match status" value="1"/>
</dbReference>
<dbReference type="PANTHER" id="PTHR43179:SF12">
    <property type="entry name" value="GALACTOFURANOSYLTRANSFERASE GLFT2"/>
    <property type="match status" value="1"/>
</dbReference>
<dbReference type="InterPro" id="IPR001173">
    <property type="entry name" value="Glyco_trans_2-like"/>
</dbReference>
<accession>A0A6S6TE49</accession>
<dbReference type="Gene3D" id="3.90.550.10">
    <property type="entry name" value="Spore Coat Polysaccharide Biosynthesis Protein SpsA, Chain A"/>
    <property type="match status" value="1"/>
</dbReference>
<proteinExistence type="inferred from homology"/>
<reference evidence="5" key="1">
    <citation type="submission" date="2020-01" db="EMBL/GenBank/DDBJ databases">
        <authorList>
            <person name="Meier V. D."/>
            <person name="Meier V D."/>
        </authorList>
    </citation>
    <scope>NUCLEOTIDE SEQUENCE</scope>
    <source>
        <strain evidence="5">HLG_WM_MAG_10</strain>
    </source>
</reference>
<sequence>MKSNPLVSIIVVNYNTSNEVLDLLSSLDQSAYRNYEVILVDNASPKDDLSLIEENYPSVRLIKSSKNLGFAGANNLGIDAAKGVYCLFLNPDTCVTPLFLAPMVATLEQDPTIGLVSPKIKYYDSPDLIQYAGTSRMSKYTMRSNSYSKKKTDNPENSTAKLTGYGHGAAMMLPKAVIDKVGKMNEAYFLYYEEIDWCEQIHKQGYQVYYQANSVIFHKESASIQKESPLKIFYLSRNRILFAKIHYKTAQFIFYCFYTLFVLVPKHIVKYIRQPQLLKAYLKGILSHFSSSISI</sequence>
<dbReference type="PANTHER" id="PTHR43179">
    <property type="entry name" value="RHAMNOSYLTRANSFERASE WBBL"/>
    <property type="match status" value="1"/>
</dbReference>
<dbReference type="EMBL" id="CACVAQ010000237">
    <property type="protein sequence ID" value="CAA6816497.1"/>
    <property type="molecule type" value="Genomic_DNA"/>
</dbReference>
<evidence type="ECO:0000313" key="5">
    <source>
        <dbReference type="EMBL" id="CAA6816497.1"/>
    </source>
</evidence>
<feature type="domain" description="Glycosyltransferase 2-like" evidence="4">
    <location>
        <begin position="8"/>
        <end position="179"/>
    </location>
</feature>
<evidence type="ECO:0000256" key="3">
    <source>
        <dbReference type="ARBA" id="ARBA00022679"/>
    </source>
</evidence>
<dbReference type="SUPFAM" id="SSF53448">
    <property type="entry name" value="Nucleotide-diphospho-sugar transferases"/>
    <property type="match status" value="1"/>
</dbReference>
<gene>
    <name evidence="5" type="ORF">HELGO_WM16934</name>
</gene>
<keyword evidence="3 5" id="KW-0808">Transferase</keyword>
<dbReference type="InterPro" id="IPR029044">
    <property type="entry name" value="Nucleotide-diphossugar_trans"/>
</dbReference>
<organism evidence="5">
    <name type="scientific">uncultured Aureispira sp</name>
    <dbReference type="NCBI Taxonomy" id="1331704"/>
    <lineage>
        <taxon>Bacteria</taxon>
        <taxon>Pseudomonadati</taxon>
        <taxon>Bacteroidota</taxon>
        <taxon>Saprospiria</taxon>
        <taxon>Saprospirales</taxon>
        <taxon>Saprospiraceae</taxon>
        <taxon>Aureispira</taxon>
        <taxon>environmental samples</taxon>
    </lineage>
</organism>